<evidence type="ECO:0008006" key="3">
    <source>
        <dbReference type="Google" id="ProtNLM"/>
    </source>
</evidence>
<dbReference type="Proteomes" id="UP000192591">
    <property type="component" value="Unassembled WGS sequence"/>
</dbReference>
<comment type="caution">
    <text evidence="1">The sequence shown here is derived from an EMBL/GenBank/DDBJ whole genome shotgun (WGS) entry which is preliminary data.</text>
</comment>
<dbReference type="SUPFAM" id="SSF53213">
    <property type="entry name" value="LigB-like"/>
    <property type="match status" value="1"/>
</dbReference>
<dbReference type="Gene3D" id="3.40.830.10">
    <property type="entry name" value="LigB-like"/>
    <property type="match status" value="1"/>
</dbReference>
<evidence type="ECO:0000313" key="2">
    <source>
        <dbReference type="Proteomes" id="UP000192591"/>
    </source>
</evidence>
<dbReference type="AlphaFoldDB" id="A0A1V9A584"/>
<proteinExistence type="predicted"/>
<name>A0A1V9A584_SACPI</name>
<organism evidence="1 2">
    <name type="scientific">Saccharomonospora piscinae</name>
    <dbReference type="NCBI Taxonomy" id="687388"/>
    <lineage>
        <taxon>Bacteria</taxon>
        <taxon>Bacillati</taxon>
        <taxon>Actinomycetota</taxon>
        <taxon>Actinomycetes</taxon>
        <taxon>Pseudonocardiales</taxon>
        <taxon>Pseudonocardiaceae</taxon>
        <taxon>Saccharomonospora</taxon>
    </lineage>
</organism>
<sequence>MIACAVVVPQPPLLVPELVAGAAVRTAAVREAAVAAARALARVSGRWLAVGVGEHRETVDSVSRGGFRGYGVDVAVSLSATRPPRQGTAPADLPLSALVAGWLREQAGAESVRVEIVPRHAAVAECAELGQALATADERALLVLGDGSTRHPAAPPGWPDSRAETFDAGVRAALAGADTDGLLALSPELAAELQADGRAAWQVLAGLARAEPGWRGEVTYSAAPFGVAYHVATWTRS</sequence>
<dbReference type="RefSeq" id="WP_081191220.1">
    <property type="nucleotide sequence ID" value="NZ_MWIH01000005.1"/>
</dbReference>
<dbReference type="EMBL" id="MWIH01000005">
    <property type="protein sequence ID" value="OQO92104.1"/>
    <property type="molecule type" value="Genomic_DNA"/>
</dbReference>
<keyword evidence="2" id="KW-1185">Reference proteome</keyword>
<reference evidence="1 2" key="1">
    <citation type="submission" date="2017-02" db="EMBL/GenBank/DDBJ databases">
        <title>Draft genome of Saccharomonospora sp. 154.</title>
        <authorList>
            <person name="Alonso-Carmona G.S."/>
            <person name="De La Haba R."/>
            <person name="Vera-Gargallo B."/>
            <person name="Sandoval-Trujillo A.H."/>
            <person name="Ramirez-Duran N."/>
            <person name="Ventosa A."/>
        </authorList>
    </citation>
    <scope>NUCLEOTIDE SEQUENCE [LARGE SCALE GENOMIC DNA]</scope>
    <source>
        <strain evidence="1 2">LRS4.154</strain>
    </source>
</reference>
<protein>
    <recommendedName>
        <fullName evidence="3">Catalytic LigB subunit of aromatic ring-opening dioxygenase</fullName>
    </recommendedName>
</protein>
<dbReference type="STRING" id="1962155.B1813_07520"/>
<accession>A0A1V9A584</accession>
<evidence type="ECO:0000313" key="1">
    <source>
        <dbReference type="EMBL" id="OQO92104.1"/>
    </source>
</evidence>
<gene>
    <name evidence="1" type="ORF">B1813_07520</name>
</gene>